<proteinExistence type="predicted"/>
<evidence type="ECO:0000313" key="2">
    <source>
        <dbReference type="Proteomes" id="UP001055879"/>
    </source>
</evidence>
<gene>
    <name evidence="1" type="ORF">L6452_02693</name>
</gene>
<protein>
    <submittedName>
        <fullName evidence="1">Uncharacterized protein</fullName>
    </submittedName>
</protein>
<evidence type="ECO:0000313" key="1">
    <source>
        <dbReference type="EMBL" id="KAI3771528.1"/>
    </source>
</evidence>
<dbReference type="EMBL" id="CM042047">
    <property type="protein sequence ID" value="KAI3771528.1"/>
    <property type="molecule type" value="Genomic_DNA"/>
</dbReference>
<reference evidence="1 2" key="2">
    <citation type="journal article" date="2022" name="Mol. Ecol. Resour.">
        <title>The genomes of chicory, endive, great burdock and yacon provide insights into Asteraceae paleo-polyploidization history and plant inulin production.</title>
        <authorList>
            <person name="Fan W."/>
            <person name="Wang S."/>
            <person name="Wang H."/>
            <person name="Wang A."/>
            <person name="Jiang F."/>
            <person name="Liu H."/>
            <person name="Zhao H."/>
            <person name="Xu D."/>
            <person name="Zhang Y."/>
        </authorList>
    </citation>
    <scope>NUCLEOTIDE SEQUENCE [LARGE SCALE GENOMIC DNA]</scope>
    <source>
        <strain evidence="2">cv. Niubang</strain>
    </source>
</reference>
<dbReference type="Proteomes" id="UP001055879">
    <property type="component" value="Linkage Group LG01"/>
</dbReference>
<comment type="caution">
    <text evidence="1">The sequence shown here is derived from an EMBL/GenBank/DDBJ whole genome shotgun (WGS) entry which is preliminary data.</text>
</comment>
<accession>A0ACB9FL55</accession>
<reference evidence="2" key="1">
    <citation type="journal article" date="2022" name="Mol. Ecol. Resour.">
        <title>The genomes of chicory, endive, great burdock and yacon provide insights into Asteraceae palaeo-polyploidization history and plant inulin production.</title>
        <authorList>
            <person name="Fan W."/>
            <person name="Wang S."/>
            <person name="Wang H."/>
            <person name="Wang A."/>
            <person name="Jiang F."/>
            <person name="Liu H."/>
            <person name="Zhao H."/>
            <person name="Xu D."/>
            <person name="Zhang Y."/>
        </authorList>
    </citation>
    <scope>NUCLEOTIDE SEQUENCE [LARGE SCALE GENOMIC DNA]</scope>
    <source>
        <strain evidence="2">cv. Niubang</strain>
    </source>
</reference>
<organism evidence="1 2">
    <name type="scientific">Arctium lappa</name>
    <name type="common">Greater burdock</name>
    <name type="synonym">Lappa major</name>
    <dbReference type="NCBI Taxonomy" id="4217"/>
    <lineage>
        <taxon>Eukaryota</taxon>
        <taxon>Viridiplantae</taxon>
        <taxon>Streptophyta</taxon>
        <taxon>Embryophyta</taxon>
        <taxon>Tracheophyta</taxon>
        <taxon>Spermatophyta</taxon>
        <taxon>Magnoliopsida</taxon>
        <taxon>eudicotyledons</taxon>
        <taxon>Gunneridae</taxon>
        <taxon>Pentapetalae</taxon>
        <taxon>asterids</taxon>
        <taxon>campanulids</taxon>
        <taxon>Asterales</taxon>
        <taxon>Asteraceae</taxon>
        <taxon>Carduoideae</taxon>
        <taxon>Cardueae</taxon>
        <taxon>Arctiinae</taxon>
        <taxon>Arctium</taxon>
    </lineage>
</organism>
<sequence>MHTVQTKQTVEGIVLNAFMIEKEDNIGKQMHSVQAKERGEGIDPKESVTEKRETAEINRGGFGLGKVVEEQTEEDIMEGYINRLHENLSWMITKKITIEATLNEALSKFLDAEYFVEFKEKLDSLFMVEEVGNQAEKANPGPPKEFMQLQKETRVQQANATIDDPYAPSQYWYSP</sequence>
<name>A0ACB9FL55_ARCLA</name>
<keyword evidence="2" id="KW-1185">Reference proteome</keyword>